<dbReference type="AlphaFoldDB" id="A0AAW5CII4"/>
<dbReference type="Proteomes" id="UP001199750">
    <property type="component" value="Unassembled WGS sequence"/>
</dbReference>
<dbReference type="Gene3D" id="1.10.10.60">
    <property type="entry name" value="Homeodomain-like"/>
    <property type="match status" value="1"/>
</dbReference>
<dbReference type="SUPFAM" id="SSF46689">
    <property type="entry name" value="Homeodomain-like"/>
    <property type="match status" value="1"/>
</dbReference>
<dbReference type="InterPro" id="IPR009057">
    <property type="entry name" value="Homeodomain-like_sf"/>
</dbReference>
<dbReference type="SMART" id="SM00342">
    <property type="entry name" value="HTH_ARAC"/>
    <property type="match status" value="1"/>
</dbReference>
<dbReference type="PANTHER" id="PTHR43280">
    <property type="entry name" value="ARAC-FAMILY TRANSCRIPTIONAL REGULATOR"/>
    <property type="match status" value="1"/>
</dbReference>
<feature type="domain" description="HTH araC/xylS-type" evidence="4">
    <location>
        <begin position="112"/>
        <end position="180"/>
    </location>
</feature>
<evidence type="ECO:0000256" key="1">
    <source>
        <dbReference type="ARBA" id="ARBA00023015"/>
    </source>
</evidence>
<dbReference type="PROSITE" id="PS01124">
    <property type="entry name" value="HTH_ARAC_FAMILY_2"/>
    <property type="match status" value="1"/>
</dbReference>
<evidence type="ECO:0000313" key="6">
    <source>
        <dbReference type="Proteomes" id="UP001199750"/>
    </source>
</evidence>
<evidence type="ECO:0000259" key="4">
    <source>
        <dbReference type="PROSITE" id="PS01124"/>
    </source>
</evidence>
<dbReference type="GO" id="GO:0003700">
    <property type="term" value="F:DNA-binding transcription factor activity"/>
    <property type="evidence" value="ECO:0007669"/>
    <property type="project" value="InterPro"/>
</dbReference>
<dbReference type="InterPro" id="IPR018060">
    <property type="entry name" value="HTH_AraC"/>
</dbReference>
<comment type="caution">
    <text evidence="5">The sequence shown here is derived from an EMBL/GenBank/DDBJ whole genome shotgun (WGS) entry which is preliminary data.</text>
</comment>
<gene>
    <name evidence="5" type="ORF">L0P03_17305</name>
</gene>
<dbReference type="EMBL" id="JAKNDN010000039">
    <property type="protein sequence ID" value="MCG4961585.1"/>
    <property type="molecule type" value="Genomic_DNA"/>
</dbReference>
<dbReference type="PROSITE" id="PS00041">
    <property type="entry name" value="HTH_ARAC_FAMILY_1"/>
    <property type="match status" value="1"/>
</dbReference>
<reference evidence="5" key="1">
    <citation type="submission" date="2022-01" db="EMBL/GenBank/DDBJ databases">
        <title>Collection of gut derived symbiotic bacterial strains cultured from healthy donors.</title>
        <authorList>
            <person name="Lin H."/>
            <person name="Kohout C."/>
            <person name="Waligurski E."/>
            <person name="Pamer E.G."/>
        </authorList>
    </citation>
    <scope>NUCLEOTIDE SEQUENCE</scope>
    <source>
        <strain evidence="5">DFI.1.149</strain>
    </source>
</reference>
<keyword evidence="1" id="KW-0805">Transcription regulation</keyword>
<dbReference type="Pfam" id="PF12833">
    <property type="entry name" value="HTH_18"/>
    <property type="match status" value="1"/>
</dbReference>
<organism evidence="5 6">
    <name type="scientific">Odoribacter splanchnicus</name>
    <dbReference type="NCBI Taxonomy" id="28118"/>
    <lineage>
        <taxon>Bacteria</taxon>
        <taxon>Pseudomonadati</taxon>
        <taxon>Bacteroidota</taxon>
        <taxon>Bacteroidia</taxon>
        <taxon>Bacteroidales</taxon>
        <taxon>Odoribacteraceae</taxon>
        <taxon>Odoribacter</taxon>
    </lineage>
</organism>
<keyword evidence="2" id="KW-0238">DNA-binding</keyword>
<dbReference type="GO" id="GO:0043565">
    <property type="term" value="F:sequence-specific DNA binding"/>
    <property type="evidence" value="ECO:0007669"/>
    <property type="project" value="InterPro"/>
</dbReference>
<sequence length="191" mass="22287">MEEQEHVLFIKNMVCNRCILVVSEMLKNLNFNPLRIELGKVVIEEPLKPADRFLIRKALEALGFELLDDKRHRLIEQIRTAIIELVHYENNLSKLKLSEYLSGRCHYDYSLLSKLFSEENGISIEKYYIAQKVERIKELLIYDELTIGEIATQLQYSSVAHLSSQFRQVTGMSPSEFKRLKGNKRSPLDKV</sequence>
<evidence type="ECO:0000313" key="5">
    <source>
        <dbReference type="EMBL" id="MCG4961585.1"/>
    </source>
</evidence>
<dbReference type="GeneID" id="61276588"/>
<proteinExistence type="predicted"/>
<accession>A0AAW5CII4</accession>
<dbReference type="InterPro" id="IPR018062">
    <property type="entry name" value="HTH_AraC-typ_CS"/>
</dbReference>
<dbReference type="RefSeq" id="WP_013613514.1">
    <property type="nucleotide sequence ID" value="NZ_JABWDG010000069.1"/>
</dbReference>
<name>A0AAW5CII4_9BACT</name>
<keyword evidence="3" id="KW-0804">Transcription</keyword>
<evidence type="ECO:0000256" key="3">
    <source>
        <dbReference type="ARBA" id="ARBA00023163"/>
    </source>
</evidence>
<dbReference type="PANTHER" id="PTHR43280:SF10">
    <property type="entry name" value="REGULATORY PROTEIN POCR"/>
    <property type="match status" value="1"/>
</dbReference>
<evidence type="ECO:0000256" key="2">
    <source>
        <dbReference type="ARBA" id="ARBA00023125"/>
    </source>
</evidence>
<protein>
    <submittedName>
        <fullName evidence="5">AraC family transcriptional regulator</fullName>
    </submittedName>
</protein>